<dbReference type="EMBL" id="BLXT01008078">
    <property type="protein sequence ID" value="GFO45783.1"/>
    <property type="molecule type" value="Genomic_DNA"/>
</dbReference>
<comment type="caution">
    <text evidence="1">The sequence shown here is derived from an EMBL/GenBank/DDBJ whole genome shotgun (WGS) entry which is preliminary data.</text>
</comment>
<sequence length="85" mass="9100">MIRSDNHRVYRLSDLITASFTASGEEPKVVCTEASGGSSTLITSSIVITPKLTSPIVITPKLISPIVSDVSVVNSLLWEKPYPGQ</sequence>
<gene>
    <name evidence="1" type="ORF">PoB_007228800</name>
</gene>
<reference evidence="1 2" key="1">
    <citation type="journal article" date="2021" name="Elife">
        <title>Chloroplast acquisition without the gene transfer in kleptoplastic sea slugs, Plakobranchus ocellatus.</title>
        <authorList>
            <person name="Maeda T."/>
            <person name="Takahashi S."/>
            <person name="Yoshida T."/>
            <person name="Shimamura S."/>
            <person name="Takaki Y."/>
            <person name="Nagai Y."/>
            <person name="Toyoda A."/>
            <person name="Suzuki Y."/>
            <person name="Arimoto A."/>
            <person name="Ishii H."/>
            <person name="Satoh N."/>
            <person name="Nishiyama T."/>
            <person name="Hasebe M."/>
            <person name="Maruyama T."/>
            <person name="Minagawa J."/>
            <person name="Obokata J."/>
            <person name="Shigenobu S."/>
        </authorList>
    </citation>
    <scope>NUCLEOTIDE SEQUENCE [LARGE SCALE GENOMIC DNA]</scope>
</reference>
<organism evidence="1 2">
    <name type="scientific">Plakobranchus ocellatus</name>
    <dbReference type="NCBI Taxonomy" id="259542"/>
    <lineage>
        <taxon>Eukaryota</taxon>
        <taxon>Metazoa</taxon>
        <taxon>Spiralia</taxon>
        <taxon>Lophotrochozoa</taxon>
        <taxon>Mollusca</taxon>
        <taxon>Gastropoda</taxon>
        <taxon>Heterobranchia</taxon>
        <taxon>Euthyneura</taxon>
        <taxon>Panpulmonata</taxon>
        <taxon>Sacoglossa</taxon>
        <taxon>Placobranchoidea</taxon>
        <taxon>Plakobranchidae</taxon>
        <taxon>Plakobranchus</taxon>
    </lineage>
</organism>
<evidence type="ECO:0000313" key="1">
    <source>
        <dbReference type="EMBL" id="GFO45783.1"/>
    </source>
</evidence>
<name>A0AAV4DN74_9GAST</name>
<protein>
    <submittedName>
        <fullName evidence="1">Uncharacterized protein</fullName>
    </submittedName>
</protein>
<dbReference type="AlphaFoldDB" id="A0AAV4DN74"/>
<dbReference type="Proteomes" id="UP000735302">
    <property type="component" value="Unassembled WGS sequence"/>
</dbReference>
<proteinExistence type="predicted"/>
<keyword evidence="2" id="KW-1185">Reference proteome</keyword>
<accession>A0AAV4DN74</accession>
<evidence type="ECO:0000313" key="2">
    <source>
        <dbReference type="Proteomes" id="UP000735302"/>
    </source>
</evidence>